<feature type="domain" description="Glycosyltransferase 2-like" evidence="1">
    <location>
        <begin position="3"/>
        <end position="117"/>
    </location>
</feature>
<dbReference type="Proteomes" id="UP001223390">
    <property type="component" value="Unassembled WGS sequence"/>
</dbReference>
<sequence length="319" mass="35959">MISVIIPTRDRPGPLHRALRSVARQTYRRFEVIVVRDGGHTVEPVIDRWQREIPVRLLESDTAHGVSHARNSATAVAQGDHIALLDDDDIFLPHHLQAAADALRTRRVDTVYGQALVSPTWIEDLPRDRGHLPCKDYAFDPAFLSVANTIHTGSVVTRNPAGSPVRFDETLHHCEDWDFLLALRAAGHRFARLDTVTSVYHQVPVPGAVHTAYQSTPTPFTRARTLLYDRWPAATGRAEEYRDWFRRFDQRLDTLIANGRGVPPHVYEHAVRELHATFTDRRSPDRDLLGRLLPLTPAAPCRHDGGALVFRPAVTHAVR</sequence>
<dbReference type="GO" id="GO:0016757">
    <property type="term" value="F:glycosyltransferase activity"/>
    <property type="evidence" value="ECO:0007669"/>
    <property type="project" value="UniProtKB-KW"/>
</dbReference>
<keyword evidence="2" id="KW-0808">Transferase</keyword>
<dbReference type="PANTHER" id="PTHR43685:SF2">
    <property type="entry name" value="GLYCOSYLTRANSFERASE 2-LIKE DOMAIN-CONTAINING PROTEIN"/>
    <property type="match status" value="1"/>
</dbReference>
<evidence type="ECO:0000313" key="2">
    <source>
        <dbReference type="EMBL" id="MDK9496135.1"/>
    </source>
</evidence>
<dbReference type="InterPro" id="IPR001173">
    <property type="entry name" value="Glyco_trans_2-like"/>
</dbReference>
<dbReference type="SUPFAM" id="SSF53448">
    <property type="entry name" value="Nucleotide-diphospho-sugar transferases"/>
    <property type="match status" value="1"/>
</dbReference>
<dbReference type="RefSeq" id="WP_285341676.1">
    <property type="nucleotide sequence ID" value="NZ_JASITI010000010.1"/>
</dbReference>
<accession>A0ABT7GRC3</accession>
<reference evidence="2 3" key="1">
    <citation type="submission" date="2023-05" db="EMBL/GenBank/DDBJ databases">
        <title>Sequencing and Assembly of Streptomyces sp. NP73.</title>
        <authorList>
            <person name="Konwar A.N."/>
            <person name="Saikia K."/>
            <person name="Thakur D."/>
        </authorList>
    </citation>
    <scope>NUCLEOTIDE SEQUENCE [LARGE SCALE GENOMIC DNA]</scope>
    <source>
        <strain evidence="2 3">NP73</strain>
    </source>
</reference>
<evidence type="ECO:0000259" key="1">
    <source>
        <dbReference type="Pfam" id="PF00535"/>
    </source>
</evidence>
<proteinExistence type="predicted"/>
<organism evidence="2 3">
    <name type="scientific">Streptomyces katrae</name>
    <dbReference type="NCBI Taxonomy" id="68223"/>
    <lineage>
        <taxon>Bacteria</taxon>
        <taxon>Bacillati</taxon>
        <taxon>Actinomycetota</taxon>
        <taxon>Actinomycetes</taxon>
        <taxon>Kitasatosporales</taxon>
        <taxon>Streptomycetaceae</taxon>
        <taxon>Streptomyces</taxon>
    </lineage>
</organism>
<dbReference type="EMBL" id="JASITI010000010">
    <property type="protein sequence ID" value="MDK9496135.1"/>
    <property type="molecule type" value="Genomic_DNA"/>
</dbReference>
<dbReference type="Pfam" id="PF00535">
    <property type="entry name" value="Glycos_transf_2"/>
    <property type="match status" value="1"/>
</dbReference>
<dbReference type="Gene3D" id="3.90.550.10">
    <property type="entry name" value="Spore Coat Polysaccharide Biosynthesis Protein SpsA, Chain A"/>
    <property type="match status" value="1"/>
</dbReference>
<dbReference type="PANTHER" id="PTHR43685">
    <property type="entry name" value="GLYCOSYLTRANSFERASE"/>
    <property type="match status" value="1"/>
</dbReference>
<name>A0ABT7GRC3_9ACTN</name>
<dbReference type="InterPro" id="IPR050834">
    <property type="entry name" value="Glycosyltransf_2"/>
</dbReference>
<protein>
    <submittedName>
        <fullName evidence="2">Glycosyltransferase</fullName>
        <ecNumber evidence="2">2.4.-.-</ecNumber>
    </submittedName>
</protein>
<keyword evidence="2" id="KW-0328">Glycosyltransferase</keyword>
<gene>
    <name evidence="2" type="ORF">QEZ40_000477</name>
</gene>
<dbReference type="EC" id="2.4.-.-" evidence="2"/>
<dbReference type="InterPro" id="IPR029044">
    <property type="entry name" value="Nucleotide-diphossugar_trans"/>
</dbReference>
<evidence type="ECO:0000313" key="3">
    <source>
        <dbReference type="Proteomes" id="UP001223390"/>
    </source>
</evidence>
<keyword evidence="3" id="KW-1185">Reference proteome</keyword>
<comment type="caution">
    <text evidence="2">The sequence shown here is derived from an EMBL/GenBank/DDBJ whole genome shotgun (WGS) entry which is preliminary data.</text>
</comment>